<evidence type="ECO:0000256" key="3">
    <source>
        <dbReference type="ARBA" id="ARBA00022741"/>
    </source>
</evidence>
<evidence type="ECO:0000256" key="1">
    <source>
        <dbReference type="ARBA" id="ARBA00022598"/>
    </source>
</evidence>
<gene>
    <name evidence="10" type="primary">gluQRS</name>
    <name evidence="7" type="synonym">gluQ</name>
    <name evidence="10" type="ORF">PCC79_07110</name>
</gene>
<dbReference type="InterPro" id="IPR022380">
    <property type="entry name" value="Glu-Q_tRNA(Asp)_Synthase"/>
</dbReference>
<evidence type="ECO:0000256" key="8">
    <source>
        <dbReference type="RuleBase" id="RU363037"/>
    </source>
</evidence>
<feature type="binding site" evidence="7">
    <location>
        <position position="194"/>
    </location>
    <ligand>
        <name>L-glutamate</name>
        <dbReference type="ChEBI" id="CHEBI:29985"/>
    </ligand>
</feature>
<feature type="binding site" evidence="7">
    <location>
        <position position="176"/>
    </location>
    <ligand>
        <name>L-glutamate</name>
        <dbReference type="ChEBI" id="CHEBI:29985"/>
    </ligand>
</feature>
<feature type="short sequence motif" description="'KMSKS' region" evidence="7">
    <location>
        <begin position="232"/>
        <end position="236"/>
    </location>
</feature>
<proteinExistence type="inferred from homology"/>
<comment type="function">
    <text evidence="7">Catalyzes the tRNA-independent activation of glutamate in presence of ATP and the subsequent transfer of glutamate onto a tRNA(Asp). Glutamate is transferred on the 2-amino-5-(4,5-dihydroxy-2-cyclopenten-1-yl) moiety of the queuosine in the wobble position of the QUC anticodon.</text>
</comment>
<feature type="binding site" evidence="7">
    <location>
        <position position="94"/>
    </location>
    <ligand>
        <name>Zn(2+)</name>
        <dbReference type="ChEBI" id="CHEBI:29105"/>
    </ligand>
</feature>
<feature type="binding site" evidence="7">
    <location>
        <position position="96"/>
    </location>
    <ligand>
        <name>Zn(2+)</name>
        <dbReference type="ChEBI" id="CHEBI:29105"/>
    </ligand>
</feature>
<evidence type="ECO:0000256" key="4">
    <source>
        <dbReference type="ARBA" id="ARBA00022833"/>
    </source>
</evidence>
<feature type="domain" description="Glutamyl/glutaminyl-tRNA synthetase class Ib catalytic" evidence="9">
    <location>
        <begin position="3"/>
        <end position="252"/>
    </location>
</feature>
<dbReference type="EMBL" id="CP115965">
    <property type="protein sequence ID" value="WZW99946.1"/>
    <property type="molecule type" value="Genomic_DNA"/>
</dbReference>
<evidence type="ECO:0000313" key="10">
    <source>
        <dbReference type="EMBL" id="WZW99946.1"/>
    </source>
</evidence>
<dbReference type="InterPro" id="IPR000924">
    <property type="entry name" value="Glu/Gln-tRNA-synth"/>
</dbReference>
<dbReference type="GO" id="GO:0016874">
    <property type="term" value="F:ligase activity"/>
    <property type="evidence" value="ECO:0007669"/>
    <property type="project" value="UniProtKB-KW"/>
</dbReference>
<dbReference type="SUPFAM" id="SSF52374">
    <property type="entry name" value="Nucleotidylyl transferase"/>
    <property type="match status" value="1"/>
</dbReference>
<feature type="binding site" evidence="7">
    <location>
        <position position="40"/>
    </location>
    <ligand>
        <name>L-glutamate</name>
        <dbReference type="ChEBI" id="CHEBI:29985"/>
    </ligand>
</feature>
<dbReference type="InterPro" id="IPR020058">
    <property type="entry name" value="Glu/Gln-tRNA-synth_Ib_cat-dom"/>
</dbReference>
<evidence type="ECO:0000256" key="5">
    <source>
        <dbReference type="ARBA" id="ARBA00022840"/>
    </source>
</evidence>
<sequence>MTGRFAPSPTSDLHLGNLRTALLAWLMARHAGVDHLVRIEDLDATRVAAAPEVAARQLADLAALGLDHDGAVVWQSERVALYAEAAASLPTYECYCTRREIAEAASAPHDDGYRPYPGTCRELSEAERARRRAERPPALRVASDHRAVTVHDRWAGVVTGVVDDVVIRRNDGAWAYNLAVVVDDLAQGVTQVVRGDDLLSSSPRQAWLARALGGVEPTYAHVGLVVNAEGQRLAKRDGAVTLADLAAAGWDAGAVLALLGASLGLCDAAERVSARDLLDRFDPDTVDHGSWTWRG</sequence>
<dbReference type="HAMAP" id="MF_01428">
    <property type="entry name" value="Glu_Q_tRNA_synth"/>
    <property type="match status" value="1"/>
</dbReference>
<evidence type="ECO:0000256" key="2">
    <source>
        <dbReference type="ARBA" id="ARBA00022723"/>
    </source>
</evidence>
<dbReference type="Proteomes" id="UP001434337">
    <property type="component" value="Chromosome"/>
</dbReference>
<dbReference type="InterPro" id="IPR049940">
    <property type="entry name" value="GluQ/Sye"/>
</dbReference>
<feature type="binding site" evidence="7">
    <location>
        <position position="235"/>
    </location>
    <ligand>
        <name>ATP</name>
        <dbReference type="ChEBI" id="CHEBI:30616"/>
    </ligand>
</feature>
<keyword evidence="1 7" id="KW-0436">Ligase</keyword>
<comment type="cofactor">
    <cofactor evidence="7">
        <name>Zn(2+)</name>
        <dbReference type="ChEBI" id="CHEBI:29105"/>
    </cofactor>
    <text evidence="7">Binds 1 zinc ion per subunit.</text>
</comment>
<keyword evidence="3 7" id="KW-0547">Nucleotide-binding</keyword>
<dbReference type="RefSeq" id="WP_232548132.1">
    <property type="nucleotide sequence ID" value="NZ_CP115965.1"/>
</dbReference>
<name>A0ABZ3CBG9_9ACTN</name>
<evidence type="ECO:0000256" key="6">
    <source>
        <dbReference type="ARBA" id="ARBA00023146"/>
    </source>
</evidence>
<dbReference type="EC" id="6.1.1.-" evidence="7"/>
<evidence type="ECO:0000256" key="7">
    <source>
        <dbReference type="HAMAP-Rule" id="MF_01428"/>
    </source>
</evidence>
<organism evidence="10 11">
    <name type="scientific">Propioniciclava soli</name>
    <dbReference type="NCBI Taxonomy" id="2775081"/>
    <lineage>
        <taxon>Bacteria</taxon>
        <taxon>Bacillati</taxon>
        <taxon>Actinomycetota</taxon>
        <taxon>Actinomycetes</taxon>
        <taxon>Propionibacteriales</taxon>
        <taxon>Propionibacteriaceae</taxon>
        <taxon>Propioniciclava</taxon>
    </lineage>
</organism>
<feature type="binding site" evidence="7">
    <location>
        <begin position="4"/>
        <end position="8"/>
    </location>
    <ligand>
        <name>L-glutamate</name>
        <dbReference type="ChEBI" id="CHEBI:29985"/>
    </ligand>
</feature>
<keyword evidence="4 7" id="KW-0862">Zinc</keyword>
<keyword evidence="8" id="KW-0648">Protein biosynthesis</keyword>
<feature type="short sequence motif" description="'HIGH' region" evidence="7">
    <location>
        <begin position="7"/>
        <end position="17"/>
    </location>
</feature>
<feature type="binding site" evidence="7">
    <location>
        <position position="116"/>
    </location>
    <ligand>
        <name>Zn(2+)</name>
        <dbReference type="ChEBI" id="CHEBI:29105"/>
    </ligand>
</feature>
<comment type="similarity">
    <text evidence="7">Belongs to the class-I aminoacyl-tRNA synthetase family. GluQ subfamily.</text>
</comment>
<dbReference type="Pfam" id="PF00749">
    <property type="entry name" value="tRNA-synt_1c"/>
    <property type="match status" value="1"/>
</dbReference>
<dbReference type="InterPro" id="IPR014729">
    <property type="entry name" value="Rossmann-like_a/b/a_fold"/>
</dbReference>
<dbReference type="PRINTS" id="PR00987">
    <property type="entry name" value="TRNASYNTHGLU"/>
</dbReference>
<keyword evidence="6 7" id="KW-0030">Aminoacyl-tRNA synthetase</keyword>
<keyword evidence="2 7" id="KW-0479">Metal-binding</keyword>
<keyword evidence="5 7" id="KW-0067">ATP-binding</keyword>
<evidence type="ECO:0000313" key="11">
    <source>
        <dbReference type="Proteomes" id="UP001434337"/>
    </source>
</evidence>
<feature type="binding site" evidence="7">
    <location>
        <position position="120"/>
    </location>
    <ligand>
        <name>Zn(2+)</name>
        <dbReference type="ChEBI" id="CHEBI:29105"/>
    </ligand>
</feature>
<dbReference type="PANTHER" id="PTHR43311">
    <property type="entry name" value="GLUTAMATE--TRNA LIGASE"/>
    <property type="match status" value="1"/>
</dbReference>
<evidence type="ECO:0000259" key="9">
    <source>
        <dbReference type="Pfam" id="PF00749"/>
    </source>
</evidence>
<reference evidence="10 11" key="1">
    <citation type="journal article" date="2023" name="Environ Microbiome">
        <title>A coral-associated actinobacterium mitigates coral bleaching under heat stress.</title>
        <authorList>
            <person name="Li J."/>
            <person name="Zou Y."/>
            <person name="Li Q."/>
            <person name="Zhang J."/>
            <person name="Bourne D.G."/>
            <person name="Lyu Y."/>
            <person name="Liu C."/>
            <person name="Zhang S."/>
        </authorList>
    </citation>
    <scope>NUCLEOTIDE SEQUENCE [LARGE SCALE GENOMIC DNA]</scope>
    <source>
        <strain evidence="10 11">SCSIO 13291</strain>
    </source>
</reference>
<accession>A0ABZ3CBG9</accession>
<keyword evidence="11" id="KW-1185">Reference proteome</keyword>
<dbReference type="PANTHER" id="PTHR43311:SF1">
    <property type="entry name" value="GLUTAMYL-Q TRNA(ASP) SYNTHETASE"/>
    <property type="match status" value="1"/>
</dbReference>
<dbReference type="NCBIfam" id="TIGR03838">
    <property type="entry name" value="queuosine_YadB"/>
    <property type="match status" value="1"/>
</dbReference>
<dbReference type="Gene3D" id="3.40.50.620">
    <property type="entry name" value="HUPs"/>
    <property type="match status" value="1"/>
</dbReference>
<dbReference type="NCBIfam" id="NF004315">
    <property type="entry name" value="PRK05710.1-4"/>
    <property type="match status" value="1"/>
</dbReference>
<protein>
    <recommendedName>
        <fullName evidence="7">Glutamyl-Q tRNA(Asp) synthetase</fullName>
        <shortName evidence="7">Glu-Q-RSs</shortName>
        <ecNumber evidence="7">6.1.1.-</ecNumber>
    </recommendedName>
</protein>